<proteinExistence type="predicted"/>
<reference evidence="1 2" key="1">
    <citation type="submission" date="2024-09" db="EMBL/GenBank/DDBJ databases">
        <authorList>
            <person name="Lee S.D."/>
        </authorList>
    </citation>
    <scope>NUCLEOTIDE SEQUENCE [LARGE SCALE GENOMIC DNA]</scope>
    <source>
        <strain evidence="1 2">N8-3</strain>
    </source>
</reference>
<accession>A0ABV6VNZ8</accession>
<dbReference type="EMBL" id="JBHFAB010000001">
    <property type="protein sequence ID" value="MFC1415433.1"/>
    <property type="molecule type" value="Genomic_DNA"/>
</dbReference>
<sequence>MPSPLNPHPNAHPAAGAYSNAVEIAAALDARAAATLPNTVALTRHYAMLLETQIKAFASGRPGPNAPTGDYRRSWTYEMSTGADQVTAIVGTNKPQARRLEFGFVGEDSLGRVYNQPPYPHVGPALEKIRPLFLAALGREIETGDA</sequence>
<dbReference type="RefSeq" id="WP_380531104.1">
    <property type="nucleotide sequence ID" value="NZ_JBHFAB010000001.1"/>
</dbReference>
<keyword evidence="2" id="KW-1185">Reference proteome</keyword>
<evidence type="ECO:0000313" key="1">
    <source>
        <dbReference type="EMBL" id="MFC1415433.1"/>
    </source>
</evidence>
<evidence type="ECO:0000313" key="2">
    <source>
        <dbReference type="Proteomes" id="UP001592531"/>
    </source>
</evidence>
<organism evidence="1 2">
    <name type="scientific">Streptacidiphilus cavernicola</name>
    <dbReference type="NCBI Taxonomy" id="3342716"/>
    <lineage>
        <taxon>Bacteria</taxon>
        <taxon>Bacillati</taxon>
        <taxon>Actinomycetota</taxon>
        <taxon>Actinomycetes</taxon>
        <taxon>Kitasatosporales</taxon>
        <taxon>Streptomycetaceae</taxon>
        <taxon>Streptacidiphilus</taxon>
    </lineage>
</organism>
<comment type="caution">
    <text evidence="1">The sequence shown here is derived from an EMBL/GenBank/DDBJ whole genome shotgun (WGS) entry which is preliminary data.</text>
</comment>
<name>A0ABV6VNZ8_9ACTN</name>
<gene>
    <name evidence="1" type="ORF">ACEZDE_02045</name>
</gene>
<dbReference type="Proteomes" id="UP001592531">
    <property type="component" value="Unassembled WGS sequence"/>
</dbReference>
<protein>
    <submittedName>
        <fullName evidence="1">HK97 gp10 family phage protein</fullName>
    </submittedName>
</protein>